<proteinExistence type="predicted"/>
<evidence type="ECO:0000313" key="2">
    <source>
        <dbReference type="EMBL" id="ARS35685.1"/>
    </source>
</evidence>
<dbReference type="AlphaFoldDB" id="A0A1X9YS25"/>
<dbReference type="EMBL" id="CP021235">
    <property type="protein sequence ID" value="ARS35685.1"/>
    <property type="molecule type" value="Genomic_DNA"/>
</dbReference>
<dbReference type="KEGG" id="pact:CA264_09665"/>
<name>A0A1X9YS25_9BACT</name>
<keyword evidence="1" id="KW-1133">Transmembrane helix</keyword>
<sequence>MILYKVFDKIVQRRLDRHMYFWMKFMRNKESVEQTFYEWLLQMILGFVPLICGAIWLLFFE</sequence>
<feature type="transmembrane region" description="Helical" evidence="1">
    <location>
        <begin position="39"/>
        <end position="60"/>
    </location>
</feature>
<reference evidence="3" key="1">
    <citation type="submission" date="2017-05" db="EMBL/GenBank/DDBJ databases">
        <authorList>
            <person name="Ray J."/>
            <person name="Price M."/>
            <person name="Deutschbauer A."/>
        </authorList>
    </citation>
    <scope>NUCLEOTIDE SEQUENCE [LARGE SCALE GENOMIC DNA]</scope>
    <source>
        <strain evidence="3">DSM 19842</strain>
    </source>
</reference>
<keyword evidence="3" id="KW-1185">Reference proteome</keyword>
<gene>
    <name evidence="2" type="ORF">CA264_09665</name>
</gene>
<organism evidence="2 3">
    <name type="scientific">Pontibacter actiniarum</name>
    <dbReference type="NCBI Taxonomy" id="323450"/>
    <lineage>
        <taxon>Bacteria</taxon>
        <taxon>Pseudomonadati</taxon>
        <taxon>Bacteroidota</taxon>
        <taxon>Cytophagia</taxon>
        <taxon>Cytophagales</taxon>
        <taxon>Hymenobacteraceae</taxon>
        <taxon>Pontibacter</taxon>
    </lineage>
</organism>
<keyword evidence="1" id="KW-0812">Transmembrane</keyword>
<evidence type="ECO:0000256" key="1">
    <source>
        <dbReference type="SAM" id="Phobius"/>
    </source>
</evidence>
<accession>A0A1X9YS25</accession>
<evidence type="ECO:0000313" key="3">
    <source>
        <dbReference type="Proteomes" id="UP000266292"/>
    </source>
</evidence>
<protein>
    <submittedName>
        <fullName evidence="2">Uncharacterized protein</fullName>
    </submittedName>
</protein>
<keyword evidence="1" id="KW-0472">Membrane</keyword>
<dbReference type="Proteomes" id="UP000266292">
    <property type="component" value="Chromosome"/>
</dbReference>